<name>A0ABM8THY9_9BURK</name>
<dbReference type="InterPro" id="IPR011010">
    <property type="entry name" value="DNA_brk_join_enz"/>
</dbReference>
<proteinExistence type="predicted"/>
<evidence type="ECO:0000313" key="3">
    <source>
        <dbReference type="Proteomes" id="UP000672657"/>
    </source>
</evidence>
<evidence type="ECO:0000256" key="1">
    <source>
        <dbReference type="ARBA" id="ARBA00023172"/>
    </source>
</evidence>
<protein>
    <recommendedName>
        <fullName evidence="4">Integrase</fullName>
    </recommendedName>
</protein>
<gene>
    <name evidence="2" type="ORF">LMG26411_03165</name>
</gene>
<comment type="caution">
    <text evidence="2">The sequence shown here is derived from an EMBL/GenBank/DDBJ whole genome shotgun (WGS) entry which is preliminary data.</text>
</comment>
<evidence type="ECO:0000313" key="2">
    <source>
        <dbReference type="EMBL" id="CAG2147602.1"/>
    </source>
</evidence>
<dbReference type="InterPro" id="IPR013762">
    <property type="entry name" value="Integrase-like_cat_sf"/>
</dbReference>
<evidence type="ECO:0008006" key="4">
    <source>
        <dbReference type="Google" id="ProtNLM"/>
    </source>
</evidence>
<dbReference type="Proteomes" id="UP000672657">
    <property type="component" value="Unassembled WGS sequence"/>
</dbReference>
<reference evidence="2 3" key="1">
    <citation type="submission" date="2021-03" db="EMBL/GenBank/DDBJ databases">
        <authorList>
            <person name="Peeters C."/>
        </authorList>
    </citation>
    <scope>NUCLEOTIDE SEQUENCE [LARGE SCALE GENOMIC DNA]</scope>
    <source>
        <strain evidence="2 3">LMG 26411</strain>
    </source>
</reference>
<dbReference type="EMBL" id="CAJPVI010000018">
    <property type="protein sequence ID" value="CAG2147602.1"/>
    <property type="molecule type" value="Genomic_DNA"/>
</dbReference>
<dbReference type="Gene3D" id="1.10.443.10">
    <property type="entry name" value="Intergrase catalytic core"/>
    <property type="match status" value="1"/>
</dbReference>
<keyword evidence="1" id="KW-0233">DNA recombination</keyword>
<organism evidence="2 3">
    <name type="scientific">Cupriavidus numazuensis</name>
    <dbReference type="NCBI Taxonomy" id="221992"/>
    <lineage>
        <taxon>Bacteria</taxon>
        <taxon>Pseudomonadati</taxon>
        <taxon>Pseudomonadota</taxon>
        <taxon>Betaproteobacteria</taxon>
        <taxon>Burkholderiales</taxon>
        <taxon>Burkholderiaceae</taxon>
        <taxon>Cupriavidus</taxon>
    </lineage>
</organism>
<dbReference type="SUPFAM" id="SSF56349">
    <property type="entry name" value="DNA breaking-rejoining enzymes"/>
    <property type="match status" value="1"/>
</dbReference>
<keyword evidence="3" id="KW-1185">Reference proteome</keyword>
<accession>A0ABM8THY9</accession>
<sequence length="672" mass="75970">MSMSINMLGLSIDSPLVSSSRPNFRPPSWPPPADFPVVLDQQGEVISRYADPVWDLSPWSLKPTTVNFGDGPQRRGVASISPANAQLLRQVAAWLLWRPRSIRNADSLVSQVKFLRIVFKLCSREKILASQLSRYPAVADKLPSLIASSHAFSLLSTLHMLFNERLNLGFTILDQEALRRLAAALPDHQKQQTLYIPPRIYGYQLNRLRAFLEDFLSNRDGIDRCYRYCLEAYDKHYGTLERGSRRAQGKSGPFTGRYGRGFQRVADEFQLSQLLQRWCTSEAGAENLRIGTLSTYLTMASRVGIAYVLNLSLMRIQEAWNLRCNCLEIECDTLLGHVYLLKGTTNKFTEDTNARWVTSPYAKLAIDVLSTVSRLRMLAAKANPLVPLSREDFENPHLVVRPYEPWARAKNILLPHSSRPSYPSYQSVIDDHPFLFDRNIIRLNQQDLEIARTTTPTLKLTNIAVGSIWPFSWHQLRRTGAVNMQASGLVSDSSLQYQLKHATLSMSLYYGQGYSRVRLSESARSEYIRTMYEVMSHDIANLASDRFVSPYGSERKWEILQIVSPKDRIRLLAAAKAGSISWRETLLGGCTKRGPCEYGGVDNIVRCGGGDGRGPCADALYDRERHGDLQRLSNIISSHLRIAPLNSPYWESLQAQQKAIQNALQTINNDQI</sequence>